<evidence type="ECO:0000256" key="7">
    <source>
        <dbReference type="ARBA" id="ARBA00022741"/>
    </source>
</evidence>
<protein>
    <recommendedName>
        <fullName evidence="2">DNA-directed DNA polymerase</fullName>
        <ecNumber evidence="2">2.7.7.7</ecNumber>
    </recommendedName>
</protein>
<feature type="domain" description="AAA+ ATPase" evidence="13">
    <location>
        <begin position="37"/>
        <end position="166"/>
    </location>
</feature>
<keyword evidence="10" id="KW-0239">DNA-directed DNA polymerase</keyword>
<evidence type="ECO:0000256" key="3">
    <source>
        <dbReference type="ARBA" id="ARBA00022679"/>
    </source>
</evidence>
<dbReference type="Pfam" id="PF22608">
    <property type="entry name" value="DNAX_ATPase_lid"/>
    <property type="match status" value="1"/>
</dbReference>
<keyword evidence="7" id="KW-0547">Nucleotide-binding</keyword>
<dbReference type="GO" id="GO:0003887">
    <property type="term" value="F:DNA-directed DNA polymerase activity"/>
    <property type="evidence" value="ECO:0007669"/>
    <property type="project" value="UniProtKB-KW"/>
</dbReference>
<keyword evidence="8" id="KW-0862">Zinc</keyword>
<dbReference type="SUPFAM" id="SSF48019">
    <property type="entry name" value="post-AAA+ oligomerization domain-like"/>
    <property type="match status" value="1"/>
</dbReference>
<dbReference type="InterPro" id="IPR027417">
    <property type="entry name" value="P-loop_NTPase"/>
</dbReference>
<dbReference type="Gene3D" id="1.20.272.10">
    <property type="match status" value="1"/>
</dbReference>
<dbReference type="AlphaFoldDB" id="A0A2U1D7X4"/>
<keyword evidence="6" id="KW-0479">Metal-binding</keyword>
<accession>A0A2U1D7X4</accession>
<keyword evidence="15" id="KW-1185">Reference proteome</keyword>
<evidence type="ECO:0000313" key="15">
    <source>
        <dbReference type="Proteomes" id="UP000245433"/>
    </source>
</evidence>
<evidence type="ECO:0000256" key="8">
    <source>
        <dbReference type="ARBA" id="ARBA00022833"/>
    </source>
</evidence>
<dbReference type="InterPro" id="IPR003593">
    <property type="entry name" value="AAA+_ATPase"/>
</dbReference>
<dbReference type="CDD" id="cd18137">
    <property type="entry name" value="HLD_clamp_pol_III_gamma_tau"/>
    <property type="match status" value="1"/>
</dbReference>
<dbReference type="InterPro" id="IPR012763">
    <property type="entry name" value="DNA_pol_III_sug/sutau_N"/>
</dbReference>
<dbReference type="GO" id="GO:0006261">
    <property type="term" value="P:DNA-templated DNA replication"/>
    <property type="evidence" value="ECO:0007669"/>
    <property type="project" value="TreeGrafter"/>
</dbReference>
<dbReference type="InterPro" id="IPR001270">
    <property type="entry name" value="ClpA/B"/>
</dbReference>
<dbReference type="InterPro" id="IPR050238">
    <property type="entry name" value="DNA_Rep/Repair_Clamp_Loader"/>
</dbReference>
<comment type="caution">
    <text evidence="14">The sequence shown here is derived from an EMBL/GenBank/DDBJ whole genome shotgun (WGS) entry which is preliminary data.</text>
</comment>
<dbReference type="NCBIfam" id="TIGR02397">
    <property type="entry name" value="dnaX_nterm"/>
    <property type="match status" value="1"/>
</dbReference>
<dbReference type="SUPFAM" id="SSF52540">
    <property type="entry name" value="P-loop containing nucleoside triphosphate hydrolases"/>
    <property type="match status" value="1"/>
</dbReference>
<evidence type="ECO:0000256" key="9">
    <source>
        <dbReference type="ARBA" id="ARBA00022840"/>
    </source>
</evidence>
<evidence type="ECO:0000256" key="6">
    <source>
        <dbReference type="ARBA" id="ARBA00022723"/>
    </source>
</evidence>
<dbReference type="InterPro" id="IPR008921">
    <property type="entry name" value="DNA_pol3_clamp-load_cplx_C"/>
</dbReference>
<feature type="compositionally biased region" description="Low complexity" evidence="12">
    <location>
        <begin position="394"/>
        <end position="425"/>
    </location>
</feature>
<comment type="similarity">
    <text evidence="1">Belongs to the DnaX/STICHEL family.</text>
</comment>
<dbReference type="Proteomes" id="UP000245433">
    <property type="component" value="Unassembled WGS sequence"/>
</dbReference>
<feature type="region of interest" description="Disordered" evidence="12">
    <location>
        <begin position="388"/>
        <end position="425"/>
    </location>
</feature>
<evidence type="ECO:0000313" key="14">
    <source>
        <dbReference type="EMBL" id="PVY83747.1"/>
    </source>
</evidence>
<dbReference type="PANTHER" id="PTHR11669:SF0">
    <property type="entry name" value="PROTEIN STICHEL-LIKE 2"/>
    <property type="match status" value="1"/>
</dbReference>
<organism evidence="14 15">
    <name type="scientific">Convivina intestini</name>
    <dbReference type="NCBI Taxonomy" id="1505726"/>
    <lineage>
        <taxon>Bacteria</taxon>
        <taxon>Bacillati</taxon>
        <taxon>Bacillota</taxon>
        <taxon>Bacilli</taxon>
        <taxon>Lactobacillales</taxon>
        <taxon>Lactobacillaceae</taxon>
        <taxon>Convivina</taxon>
    </lineage>
</organism>
<evidence type="ECO:0000256" key="5">
    <source>
        <dbReference type="ARBA" id="ARBA00022705"/>
    </source>
</evidence>
<evidence type="ECO:0000256" key="10">
    <source>
        <dbReference type="ARBA" id="ARBA00022932"/>
    </source>
</evidence>
<reference evidence="14 15" key="1">
    <citation type="submission" date="2018-04" db="EMBL/GenBank/DDBJ databases">
        <title>Genomic Encyclopedia of Type Strains, Phase IV (KMG-IV): sequencing the most valuable type-strain genomes for metagenomic binning, comparative biology and taxonomic classification.</title>
        <authorList>
            <person name="Goeker M."/>
        </authorList>
    </citation>
    <scope>NUCLEOTIDE SEQUENCE [LARGE SCALE GENOMIC DNA]</scope>
    <source>
        <strain evidence="14 15">DSM 28795</strain>
    </source>
</reference>
<evidence type="ECO:0000259" key="13">
    <source>
        <dbReference type="SMART" id="SM00382"/>
    </source>
</evidence>
<sequence>MTYQALYRVYRPRTFQDMVGQDVITQTLQNAIAANQTGHAYLFSGPRGTGKTSAAKIFAREINGIDASVNDSQIPDIVEIDAASNNGVDEIRNIRDSANYAPIKAPYKVYIIDEAHMLSTGAFNALLKTLEEPPANVKFILATTEPQKMPATILSRTQRFEFKRISDQTIQNQLAKILDQQKVAYDFEGLRLIATAAEGGMRDALSILDQVIAYQPQRVTVETARTVTGTVAVNQLIDYLQAIGHQDTPTALELLSAIIADGKDAYRFLADLMGLLRDIMLSNVVPDLVRSTTSIQQLQELAQSFSLDNLQTMMLAIDDMQKQIAQSLQTDVYLEMLTVKLVLLQNKQQDTHPGVKESVAAPKARENSPVATNDAVVVNKSTPIIESQAAPVDSPISESSQATSTSAMATSEATPSVSTPVTPSSQPVAYTGQSAVFAVLAQAQRKMLTTIQQAWSQLQDTLPVQVQALLQTANPVAASSEGVVLAFEYPALLEQALHDGNFQSKVQATFQQNNFPIKLVLISQDQWTKDRGDYVTKLKLGQEPHERFDQLEPLQMTTNEHENAPEIIENDQQIPDIVDAAQQMFGEELVKVVNQPRKGSS</sequence>
<dbReference type="InterPro" id="IPR022754">
    <property type="entry name" value="DNA_pol_III_gamma-3"/>
</dbReference>
<proteinExistence type="inferred from homology"/>
<dbReference type="PANTHER" id="PTHR11669">
    <property type="entry name" value="REPLICATION FACTOR C / DNA POLYMERASE III GAMMA-TAU SUBUNIT"/>
    <property type="match status" value="1"/>
</dbReference>
<dbReference type="Gene3D" id="1.10.8.60">
    <property type="match status" value="1"/>
</dbReference>
<dbReference type="GO" id="GO:0003677">
    <property type="term" value="F:DNA binding"/>
    <property type="evidence" value="ECO:0007669"/>
    <property type="project" value="InterPro"/>
</dbReference>
<keyword evidence="9" id="KW-0067">ATP-binding</keyword>
<dbReference type="NCBIfam" id="NF004046">
    <property type="entry name" value="PRK05563.1"/>
    <property type="match status" value="1"/>
</dbReference>
<gene>
    <name evidence="14" type="ORF">C7384_10659</name>
</gene>
<keyword evidence="4" id="KW-0548">Nucleotidyltransferase</keyword>
<evidence type="ECO:0000256" key="2">
    <source>
        <dbReference type="ARBA" id="ARBA00012417"/>
    </source>
</evidence>
<dbReference type="Pfam" id="PF12169">
    <property type="entry name" value="DNA_pol3_gamma3"/>
    <property type="match status" value="1"/>
</dbReference>
<dbReference type="Gene3D" id="3.40.50.300">
    <property type="entry name" value="P-loop containing nucleotide triphosphate hydrolases"/>
    <property type="match status" value="1"/>
</dbReference>
<dbReference type="Pfam" id="PF13177">
    <property type="entry name" value="DNA_pol3_delta2"/>
    <property type="match status" value="1"/>
</dbReference>
<name>A0A2U1D7X4_9LACO</name>
<dbReference type="GO" id="GO:0046872">
    <property type="term" value="F:metal ion binding"/>
    <property type="evidence" value="ECO:0007669"/>
    <property type="project" value="UniProtKB-KW"/>
</dbReference>
<dbReference type="OrthoDB" id="9810148at2"/>
<dbReference type="InterPro" id="IPR045085">
    <property type="entry name" value="HLD_clamp_pol_III_gamma_tau"/>
</dbReference>
<keyword evidence="5" id="KW-0235">DNA replication</keyword>
<dbReference type="RefSeq" id="WP_089938943.1">
    <property type="nucleotide sequence ID" value="NZ_CAKOEX010000005.1"/>
</dbReference>
<comment type="catalytic activity">
    <reaction evidence="11">
        <text>DNA(n) + a 2'-deoxyribonucleoside 5'-triphosphate = DNA(n+1) + diphosphate</text>
        <dbReference type="Rhea" id="RHEA:22508"/>
        <dbReference type="Rhea" id="RHEA-COMP:17339"/>
        <dbReference type="Rhea" id="RHEA-COMP:17340"/>
        <dbReference type="ChEBI" id="CHEBI:33019"/>
        <dbReference type="ChEBI" id="CHEBI:61560"/>
        <dbReference type="ChEBI" id="CHEBI:173112"/>
        <dbReference type="EC" id="2.7.7.7"/>
    </reaction>
</comment>
<dbReference type="GO" id="GO:0009360">
    <property type="term" value="C:DNA polymerase III complex"/>
    <property type="evidence" value="ECO:0007669"/>
    <property type="project" value="InterPro"/>
</dbReference>
<evidence type="ECO:0000256" key="4">
    <source>
        <dbReference type="ARBA" id="ARBA00022695"/>
    </source>
</evidence>
<evidence type="ECO:0000256" key="11">
    <source>
        <dbReference type="ARBA" id="ARBA00049244"/>
    </source>
</evidence>
<dbReference type="FunFam" id="1.10.8.60:FF:000013">
    <property type="entry name" value="DNA polymerase III subunit gamma/tau"/>
    <property type="match status" value="1"/>
</dbReference>
<evidence type="ECO:0000256" key="1">
    <source>
        <dbReference type="ARBA" id="ARBA00006360"/>
    </source>
</evidence>
<dbReference type="EC" id="2.7.7.7" evidence="2"/>
<dbReference type="PRINTS" id="PR00300">
    <property type="entry name" value="CLPPROTEASEA"/>
</dbReference>
<dbReference type="EMBL" id="QEKT01000006">
    <property type="protein sequence ID" value="PVY83747.1"/>
    <property type="molecule type" value="Genomic_DNA"/>
</dbReference>
<dbReference type="GO" id="GO:0005524">
    <property type="term" value="F:ATP binding"/>
    <property type="evidence" value="ECO:0007669"/>
    <property type="project" value="UniProtKB-KW"/>
</dbReference>
<dbReference type="CDD" id="cd00009">
    <property type="entry name" value="AAA"/>
    <property type="match status" value="1"/>
</dbReference>
<evidence type="ECO:0000256" key="12">
    <source>
        <dbReference type="SAM" id="MobiDB-lite"/>
    </source>
</evidence>
<keyword evidence="3" id="KW-0808">Transferase</keyword>
<dbReference type="SMART" id="SM00382">
    <property type="entry name" value="AAA"/>
    <property type="match status" value="1"/>
</dbReference>